<feature type="region of interest" description="Disordered" evidence="1">
    <location>
        <begin position="158"/>
        <end position="191"/>
    </location>
</feature>
<proteinExistence type="predicted"/>
<accession>A0A1L3KPD1</accession>
<sequence>MGKSCNFRFIYLRNQAGNSLQLLFLASEVVQLFPEITVKQFKEIWPRDFFLSPGGSFNSCLFKYSIQTDHPTIFLEHLPGLTEGTTNWLLHTEPQRLVNFEHIFRHCLPGVVIDWTGDPKVEDSPLGACESNIPETVVEVESVESAVFHLQAAEETQAAEKAFPEPSVELESAEGAKQLLSEIKQPSPSNF</sequence>
<name>A0A1L3KPD1_9VIRU</name>
<reference evidence="2" key="1">
    <citation type="journal article" date="2016" name="Nature">
        <title>Redefining the invertebrate RNA virosphere.</title>
        <authorList>
            <person name="Shi M."/>
            <person name="Lin X.D."/>
            <person name="Tian J.H."/>
            <person name="Chen L.J."/>
            <person name="Chen X."/>
            <person name="Li C.X."/>
            <person name="Qin X.C."/>
            <person name="Li J."/>
            <person name="Cao J.P."/>
            <person name="Eden J.S."/>
            <person name="Buchmann J."/>
            <person name="Wang W."/>
            <person name="Xu J."/>
            <person name="Holmes E.C."/>
            <person name="Zhang Y.Z."/>
        </authorList>
    </citation>
    <scope>NUCLEOTIDE SEQUENCE</scope>
    <source>
        <strain evidence="2">BHNXC41490</strain>
    </source>
</reference>
<protein>
    <submittedName>
        <fullName evidence="2">Uncharacterized protein</fullName>
    </submittedName>
</protein>
<evidence type="ECO:0000313" key="2">
    <source>
        <dbReference type="EMBL" id="APG79234.1"/>
    </source>
</evidence>
<dbReference type="EMBL" id="KX884746">
    <property type="protein sequence ID" value="APG79234.1"/>
    <property type="molecule type" value="Genomic_RNA"/>
</dbReference>
<organism evidence="2">
    <name type="scientific">Beihai sipunculid worm virus 7</name>
    <dbReference type="NCBI Taxonomy" id="1922679"/>
    <lineage>
        <taxon>Viruses</taxon>
        <taxon>Riboviria</taxon>
    </lineage>
</organism>
<evidence type="ECO:0000256" key="1">
    <source>
        <dbReference type="SAM" id="MobiDB-lite"/>
    </source>
</evidence>